<keyword evidence="6" id="KW-0598">Phosphotransferase system</keyword>
<dbReference type="Proteomes" id="UP000298653">
    <property type="component" value="Chromosome"/>
</dbReference>
<evidence type="ECO:0000256" key="4">
    <source>
        <dbReference type="ARBA" id="ARBA00022597"/>
    </source>
</evidence>
<dbReference type="OrthoDB" id="9788818at2"/>
<keyword evidence="10" id="KW-1185">Reference proteome</keyword>
<evidence type="ECO:0000313" key="10">
    <source>
        <dbReference type="Proteomes" id="UP000298653"/>
    </source>
</evidence>
<dbReference type="AlphaFoldDB" id="A0A4P8IDN9"/>
<dbReference type="GO" id="GO:0005737">
    <property type="term" value="C:cytoplasm"/>
    <property type="evidence" value="ECO:0007669"/>
    <property type="project" value="UniProtKB-SubCell"/>
</dbReference>
<evidence type="ECO:0000256" key="1">
    <source>
        <dbReference type="ARBA" id="ARBA00004496"/>
    </source>
</evidence>
<dbReference type="GO" id="GO:0008982">
    <property type="term" value="F:protein-N(PI)-phosphohistidine-sugar phosphotransferase activity"/>
    <property type="evidence" value="ECO:0007669"/>
    <property type="project" value="InterPro"/>
</dbReference>
<dbReference type="Gene3D" id="3.40.35.10">
    <property type="entry name" value="Phosphotransferase system, sorbose subfamily IIB component"/>
    <property type="match status" value="1"/>
</dbReference>
<feature type="domain" description="PTS EIIB type-4" evidence="8">
    <location>
        <begin position="1"/>
        <end position="165"/>
    </location>
</feature>
<keyword evidence="5" id="KW-0808">Transferase</keyword>
<evidence type="ECO:0000256" key="6">
    <source>
        <dbReference type="ARBA" id="ARBA00022683"/>
    </source>
</evidence>
<evidence type="ECO:0000256" key="2">
    <source>
        <dbReference type="ARBA" id="ARBA00022448"/>
    </source>
</evidence>
<dbReference type="KEGG" id="arf:AR1Y2_1427"/>
<accession>A0A4P8IDN9</accession>
<keyword evidence="3" id="KW-0963">Cytoplasm</keyword>
<keyword evidence="2" id="KW-0813">Transport</keyword>
<protein>
    <submittedName>
        <fullName evidence="9">PTS system, mannose-specific IIB component</fullName>
    </submittedName>
</protein>
<dbReference type="Pfam" id="PF03830">
    <property type="entry name" value="PTSIIB_sorb"/>
    <property type="match status" value="1"/>
</dbReference>
<dbReference type="InterPro" id="IPR004720">
    <property type="entry name" value="PTS_IIB_sorbose-sp"/>
</dbReference>
<gene>
    <name evidence="9" type="ORF">AR1Y2_1427</name>
</gene>
<keyword evidence="4" id="KW-0762">Sugar transport</keyword>
<dbReference type="GO" id="GO:0009401">
    <property type="term" value="P:phosphoenolpyruvate-dependent sugar phosphotransferase system"/>
    <property type="evidence" value="ECO:0007669"/>
    <property type="project" value="UniProtKB-KW"/>
</dbReference>
<dbReference type="EMBL" id="CP040058">
    <property type="protein sequence ID" value="QCP34881.1"/>
    <property type="molecule type" value="Genomic_DNA"/>
</dbReference>
<evidence type="ECO:0000256" key="3">
    <source>
        <dbReference type="ARBA" id="ARBA00022490"/>
    </source>
</evidence>
<proteinExistence type="predicted"/>
<evidence type="ECO:0000256" key="7">
    <source>
        <dbReference type="ARBA" id="ARBA00022777"/>
    </source>
</evidence>
<sequence length="165" mass="19261">MAKKLMVRVDDRLIHGQVLTQWVSTINAQKIVVIDDEISKDKMRKNILKFAAPDDIKISIFSVEKAVEVWNKNQFGNMNVFVLFKDVNMIRKCKDMGLVFSDISLGQMSIIQDRQQIYKQLGLNEQEAQTVFDLEREGIHIYFQMIPTDKQESLDMLKKIFPQLH</sequence>
<dbReference type="GO" id="GO:0016301">
    <property type="term" value="F:kinase activity"/>
    <property type="evidence" value="ECO:0007669"/>
    <property type="project" value="UniProtKB-KW"/>
</dbReference>
<comment type="subcellular location">
    <subcellularLocation>
        <location evidence="1">Cytoplasm</location>
    </subcellularLocation>
</comment>
<organism evidence="9 10">
    <name type="scientific">Anaerostipes rhamnosivorans</name>
    <dbReference type="NCBI Taxonomy" id="1229621"/>
    <lineage>
        <taxon>Bacteria</taxon>
        <taxon>Bacillati</taxon>
        <taxon>Bacillota</taxon>
        <taxon>Clostridia</taxon>
        <taxon>Lachnospirales</taxon>
        <taxon>Lachnospiraceae</taxon>
        <taxon>Anaerostipes</taxon>
    </lineage>
</organism>
<keyword evidence="7" id="KW-0418">Kinase</keyword>
<reference evidence="9 10" key="1">
    <citation type="submission" date="2019-05" db="EMBL/GenBank/DDBJ databases">
        <title>Complete genome sequencing of Anaerostipes rhamnosivorans.</title>
        <authorList>
            <person name="Bui T.P.N."/>
            <person name="de Vos W.M."/>
        </authorList>
    </citation>
    <scope>NUCLEOTIDE SEQUENCE [LARGE SCALE GENOMIC DNA]</scope>
    <source>
        <strain evidence="9 10">1y2</strain>
    </source>
</reference>
<evidence type="ECO:0000313" key="9">
    <source>
        <dbReference type="EMBL" id="QCP34881.1"/>
    </source>
</evidence>
<name>A0A4P8IDN9_9FIRM</name>
<dbReference type="InterPro" id="IPR036667">
    <property type="entry name" value="PTS_IIB_sorbose-sp_sf"/>
</dbReference>
<evidence type="ECO:0000256" key="5">
    <source>
        <dbReference type="ARBA" id="ARBA00022679"/>
    </source>
</evidence>
<dbReference type="RefSeq" id="WP_137328363.1">
    <property type="nucleotide sequence ID" value="NZ_CP040058.1"/>
</dbReference>
<evidence type="ECO:0000259" key="8">
    <source>
        <dbReference type="PROSITE" id="PS51101"/>
    </source>
</evidence>
<dbReference type="PROSITE" id="PS51101">
    <property type="entry name" value="PTS_EIIB_TYPE_4"/>
    <property type="match status" value="1"/>
</dbReference>
<dbReference type="SUPFAM" id="SSF52728">
    <property type="entry name" value="PTS IIb component"/>
    <property type="match status" value="1"/>
</dbReference>